<dbReference type="SUPFAM" id="SSF53474">
    <property type="entry name" value="alpha/beta-Hydrolases"/>
    <property type="match status" value="1"/>
</dbReference>
<dbReference type="PRINTS" id="PR00821">
    <property type="entry name" value="TAGLIPASE"/>
</dbReference>
<organism evidence="6">
    <name type="scientific">Diabrotica virgifera virgifera</name>
    <name type="common">western corn rootworm</name>
    <dbReference type="NCBI Taxonomy" id="50390"/>
    <lineage>
        <taxon>Eukaryota</taxon>
        <taxon>Metazoa</taxon>
        <taxon>Ecdysozoa</taxon>
        <taxon>Arthropoda</taxon>
        <taxon>Hexapoda</taxon>
        <taxon>Insecta</taxon>
        <taxon>Pterygota</taxon>
        <taxon>Neoptera</taxon>
        <taxon>Endopterygota</taxon>
        <taxon>Coleoptera</taxon>
        <taxon>Polyphaga</taxon>
        <taxon>Cucujiformia</taxon>
        <taxon>Chrysomeloidea</taxon>
        <taxon>Chrysomelidae</taxon>
        <taxon>Galerucinae</taxon>
        <taxon>Diabroticina</taxon>
        <taxon>Diabroticites</taxon>
        <taxon>Diabrotica</taxon>
    </lineage>
</organism>
<accession>A0A6P7G8W9</accession>
<comment type="subcellular location">
    <subcellularLocation>
        <location evidence="1">Secreted</location>
    </subcellularLocation>
</comment>
<dbReference type="PANTHER" id="PTHR11610">
    <property type="entry name" value="LIPASE"/>
    <property type="match status" value="1"/>
</dbReference>
<dbReference type="GO" id="GO:0016042">
    <property type="term" value="P:lipid catabolic process"/>
    <property type="evidence" value="ECO:0007669"/>
    <property type="project" value="TreeGrafter"/>
</dbReference>
<dbReference type="InParanoid" id="A0A6P7G8W9"/>
<proteinExistence type="inferred from homology"/>
<reference evidence="6" key="1">
    <citation type="submission" date="2025-08" db="UniProtKB">
        <authorList>
            <consortium name="RefSeq"/>
        </authorList>
    </citation>
    <scope>IDENTIFICATION</scope>
    <source>
        <tissue evidence="6">Whole insect</tissue>
    </source>
</reference>
<gene>
    <name evidence="6" type="primary">LOC114339225</name>
</gene>
<dbReference type="PANTHER" id="PTHR11610:SF190">
    <property type="entry name" value="VITELLOGENIN-3-LIKE PROTEIN"/>
    <property type="match status" value="1"/>
</dbReference>
<dbReference type="AlphaFoldDB" id="A0A6P7G8W9"/>
<evidence type="ECO:0000256" key="3">
    <source>
        <dbReference type="ARBA" id="ARBA00022525"/>
    </source>
</evidence>
<dbReference type="Gene3D" id="3.40.50.1820">
    <property type="entry name" value="alpha/beta hydrolase"/>
    <property type="match status" value="1"/>
</dbReference>
<dbReference type="InterPro" id="IPR029058">
    <property type="entry name" value="AB_hydrolase_fold"/>
</dbReference>
<evidence type="ECO:0000259" key="5">
    <source>
        <dbReference type="Pfam" id="PF00151"/>
    </source>
</evidence>
<comment type="similarity">
    <text evidence="2 4">Belongs to the AB hydrolase superfamily. Lipase family.</text>
</comment>
<dbReference type="InterPro" id="IPR000734">
    <property type="entry name" value="TAG_lipase"/>
</dbReference>
<name>A0A6P7G8W9_DIAVI</name>
<feature type="domain" description="Lipase" evidence="5">
    <location>
        <begin position="4"/>
        <end position="195"/>
    </location>
</feature>
<dbReference type="InterPro" id="IPR013818">
    <property type="entry name" value="Lipase"/>
</dbReference>
<sequence length="218" mass="24259">MAGKNYISAKNSVTRVGLYVAGFIKQLKENFGIRLEKVKFVGHSLGAHICGNSGAALGGKVDRIVGLDPAGPLFTVKNIDNRLDRSDAKFVQVIHTNGGTLGFRLAMGHAEYFPNEGESQPGCRWDMIGTCSHSRAYAYYSESLLRNFYARRCTDFKHYKKGNCNIVDANDFSAMGRFKCKGKLLPTYQQQTAILCAGINFQANNTFYNNIGIYMYNY</sequence>
<dbReference type="GO" id="GO:0005615">
    <property type="term" value="C:extracellular space"/>
    <property type="evidence" value="ECO:0007669"/>
    <property type="project" value="TreeGrafter"/>
</dbReference>
<evidence type="ECO:0000256" key="1">
    <source>
        <dbReference type="ARBA" id="ARBA00004613"/>
    </source>
</evidence>
<dbReference type="GO" id="GO:0016298">
    <property type="term" value="F:lipase activity"/>
    <property type="evidence" value="ECO:0007669"/>
    <property type="project" value="InterPro"/>
</dbReference>
<evidence type="ECO:0000256" key="2">
    <source>
        <dbReference type="ARBA" id="ARBA00010701"/>
    </source>
</evidence>
<evidence type="ECO:0000256" key="4">
    <source>
        <dbReference type="RuleBase" id="RU004262"/>
    </source>
</evidence>
<keyword evidence="3" id="KW-0964">Secreted</keyword>
<dbReference type="RefSeq" id="XP_028145646.1">
    <property type="nucleotide sequence ID" value="XM_028289845.1"/>
</dbReference>
<protein>
    <submittedName>
        <fullName evidence="6">Pancreatic lipase-related protein 2-like isoform X1</fullName>
    </submittedName>
</protein>
<evidence type="ECO:0000313" key="6">
    <source>
        <dbReference type="RefSeq" id="XP_028145646.1"/>
    </source>
</evidence>
<dbReference type="Pfam" id="PF00151">
    <property type="entry name" value="Lipase"/>
    <property type="match status" value="1"/>
</dbReference>